<feature type="non-terminal residue" evidence="3">
    <location>
        <position position="184"/>
    </location>
</feature>
<accession>A0A3E2H1B5</accession>
<dbReference type="EMBL" id="NCSJ02000244">
    <property type="protein sequence ID" value="RFU26763.1"/>
    <property type="molecule type" value="Genomic_DNA"/>
</dbReference>
<dbReference type="Pfam" id="PF03221">
    <property type="entry name" value="HTH_Tnp_Tc5"/>
    <property type="match status" value="1"/>
</dbReference>
<organism evidence="3 4">
    <name type="scientific">Scytalidium lignicola</name>
    <name type="common">Hyphomycete</name>
    <dbReference type="NCBI Taxonomy" id="5539"/>
    <lineage>
        <taxon>Eukaryota</taxon>
        <taxon>Fungi</taxon>
        <taxon>Dikarya</taxon>
        <taxon>Ascomycota</taxon>
        <taxon>Pezizomycotina</taxon>
        <taxon>Leotiomycetes</taxon>
        <taxon>Leotiomycetes incertae sedis</taxon>
        <taxon>Scytalidium</taxon>
    </lineage>
</organism>
<dbReference type="Proteomes" id="UP000258309">
    <property type="component" value="Unassembled WGS sequence"/>
</dbReference>
<dbReference type="GO" id="GO:0003677">
    <property type="term" value="F:DNA binding"/>
    <property type="evidence" value="ECO:0007669"/>
    <property type="project" value="UniProtKB-KW"/>
</dbReference>
<protein>
    <recommendedName>
        <fullName evidence="2">HTH CENPB-type domain-containing protein</fullName>
    </recommendedName>
</protein>
<gene>
    <name evidence="3" type="ORF">B7463_g9572</name>
</gene>
<keyword evidence="4" id="KW-1185">Reference proteome</keyword>
<proteinExistence type="predicted"/>
<feature type="domain" description="HTH CENPB-type" evidence="2">
    <location>
        <begin position="44"/>
        <end position="109"/>
    </location>
</feature>
<sequence>MDEAITDLKSQEEPNYSATALKYGVNRTTLARRFKKIQGTREDANSETRQRLNSTQEKVLIGHINRMTDRGMPPTSQIVKNLAEEIIQGLVGKNWVANFLSDGIDQHHIIAENIYNIDEKGFLIGVMVTSKRILTRKAYETSKAHNTQDGNKEFISILACISATGIALPPGLIYTGESHDLRDN</sequence>
<name>A0A3E2H1B5_SCYLI</name>
<dbReference type="OMA" id="MIYGISR"/>
<comment type="caution">
    <text evidence="3">The sequence shown here is derived from an EMBL/GenBank/DDBJ whole genome shotgun (WGS) entry which is preliminary data.</text>
</comment>
<evidence type="ECO:0000313" key="4">
    <source>
        <dbReference type="Proteomes" id="UP000258309"/>
    </source>
</evidence>
<evidence type="ECO:0000256" key="1">
    <source>
        <dbReference type="ARBA" id="ARBA00023125"/>
    </source>
</evidence>
<reference evidence="3 4" key="1">
    <citation type="submission" date="2018-05" db="EMBL/GenBank/DDBJ databases">
        <title>Draft genome sequence of Scytalidium lignicola DSM 105466, a ubiquitous saprotrophic fungus.</title>
        <authorList>
            <person name="Buettner E."/>
            <person name="Gebauer A.M."/>
            <person name="Hofrichter M."/>
            <person name="Liers C."/>
            <person name="Kellner H."/>
        </authorList>
    </citation>
    <scope>NUCLEOTIDE SEQUENCE [LARGE SCALE GENOMIC DNA]</scope>
    <source>
        <strain evidence="3 4">DSM 105466</strain>
    </source>
</reference>
<keyword evidence="1" id="KW-0238">DNA-binding</keyword>
<feature type="non-terminal residue" evidence="3">
    <location>
        <position position="1"/>
    </location>
</feature>
<evidence type="ECO:0000259" key="2">
    <source>
        <dbReference type="PROSITE" id="PS51253"/>
    </source>
</evidence>
<dbReference type="AlphaFoldDB" id="A0A3E2H1B5"/>
<dbReference type="OrthoDB" id="3563599at2759"/>
<dbReference type="STRING" id="5539.A0A3E2H1B5"/>
<dbReference type="InterPro" id="IPR006600">
    <property type="entry name" value="HTH_CenpB_DNA-bd_dom"/>
</dbReference>
<evidence type="ECO:0000313" key="3">
    <source>
        <dbReference type="EMBL" id="RFU26763.1"/>
    </source>
</evidence>
<dbReference type="PROSITE" id="PS51253">
    <property type="entry name" value="HTH_CENPB"/>
    <property type="match status" value="1"/>
</dbReference>